<evidence type="ECO:0000313" key="8">
    <source>
        <dbReference type="Proteomes" id="UP000823201"/>
    </source>
</evidence>
<dbReference type="RefSeq" id="WP_205005273.1">
    <property type="nucleotide sequence ID" value="NZ_CBCRXA010000002.1"/>
</dbReference>
<dbReference type="Pfam" id="PF03239">
    <property type="entry name" value="FTR1"/>
    <property type="match status" value="1"/>
</dbReference>
<name>A0ABS2Q6G9_9BACL</name>
<feature type="transmembrane region" description="Helical" evidence="6">
    <location>
        <begin position="255"/>
        <end position="273"/>
    </location>
</feature>
<comment type="caution">
    <text evidence="7">The sequence shown here is derived from an EMBL/GenBank/DDBJ whole genome shotgun (WGS) entry which is preliminary data.</text>
</comment>
<evidence type="ECO:0000256" key="2">
    <source>
        <dbReference type="ARBA" id="ARBA00008333"/>
    </source>
</evidence>
<comment type="subcellular location">
    <subcellularLocation>
        <location evidence="1">Membrane</location>
        <topology evidence="1">Multi-pass membrane protein</topology>
    </subcellularLocation>
</comment>
<proteinExistence type="inferred from homology"/>
<feature type="transmembrane region" description="Helical" evidence="6">
    <location>
        <begin position="49"/>
        <end position="69"/>
    </location>
</feature>
<feature type="transmembrane region" description="Helical" evidence="6">
    <location>
        <begin position="158"/>
        <end position="178"/>
    </location>
</feature>
<protein>
    <submittedName>
        <fullName evidence="7">High-affinity iron transporter</fullName>
    </submittedName>
</protein>
<feature type="transmembrane region" description="Helical" evidence="6">
    <location>
        <begin position="190"/>
        <end position="211"/>
    </location>
</feature>
<evidence type="ECO:0000313" key="7">
    <source>
        <dbReference type="EMBL" id="MBM7656915.1"/>
    </source>
</evidence>
<sequence>MIINTNIEGKIPMYAGFLVALREGFEISLIIGIIFSYLHQIGEKKKYPYIWLGTALAAFVSIGLAALLYQFNGGEWKYQPYIEAAIFSLAVLILTYMTFWMKKNSRSLNGSLKEKINDALANGSVAQLVFLAFITVIREGMELAMFVLALLNGQTSNSLPVLSGTLVGLAVAILIGYAIYNGSYRMNFSYFFRVMGCLLIIIAAGLLGNAVHELTEVGVFPEIGYFYNLSGVLNQHSLFGSMLHALVGYSDHPTYLQGMIWFLYLVIVLAFFAKGQASRPVKKAVS</sequence>
<feature type="transmembrane region" description="Helical" evidence="6">
    <location>
        <begin position="14"/>
        <end position="37"/>
    </location>
</feature>
<gene>
    <name evidence="7" type="ORF">JOC27_000352</name>
</gene>
<evidence type="ECO:0000256" key="4">
    <source>
        <dbReference type="ARBA" id="ARBA00022989"/>
    </source>
</evidence>
<evidence type="ECO:0000256" key="3">
    <source>
        <dbReference type="ARBA" id="ARBA00022692"/>
    </source>
</evidence>
<accession>A0ABS2Q6G9</accession>
<keyword evidence="8" id="KW-1185">Reference proteome</keyword>
<keyword evidence="3 6" id="KW-0812">Transmembrane</keyword>
<dbReference type="InterPro" id="IPR004923">
    <property type="entry name" value="FTR1/Fip1/EfeU"/>
</dbReference>
<feature type="transmembrane region" description="Helical" evidence="6">
    <location>
        <begin position="119"/>
        <end position="138"/>
    </location>
</feature>
<dbReference type="PANTHER" id="PTHR31632:SF2">
    <property type="entry name" value="PLASMA MEMBRANE IRON PERMEASE"/>
    <property type="match status" value="1"/>
</dbReference>
<keyword evidence="4 6" id="KW-1133">Transmembrane helix</keyword>
<dbReference type="Proteomes" id="UP000823201">
    <property type="component" value="Unassembled WGS sequence"/>
</dbReference>
<keyword evidence="5 6" id="KW-0472">Membrane</keyword>
<organism evidence="7 8">
    <name type="scientific">Sporolactobacillus spathodeae</name>
    <dbReference type="NCBI Taxonomy" id="1465502"/>
    <lineage>
        <taxon>Bacteria</taxon>
        <taxon>Bacillati</taxon>
        <taxon>Bacillota</taxon>
        <taxon>Bacilli</taxon>
        <taxon>Bacillales</taxon>
        <taxon>Sporolactobacillaceae</taxon>
        <taxon>Sporolactobacillus</taxon>
    </lineage>
</organism>
<evidence type="ECO:0000256" key="5">
    <source>
        <dbReference type="ARBA" id="ARBA00023136"/>
    </source>
</evidence>
<comment type="similarity">
    <text evidence="2">Belongs to the oxidase-dependent Fe transporter (OFeT) (TC 9.A.10.1) family.</text>
</comment>
<reference evidence="7 8" key="1">
    <citation type="submission" date="2021-01" db="EMBL/GenBank/DDBJ databases">
        <title>Genomic Encyclopedia of Type Strains, Phase IV (KMG-IV): sequencing the most valuable type-strain genomes for metagenomic binning, comparative biology and taxonomic classification.</title>
        <authorList>
            <person name="Goeker M."/>
        </authorList>
    </citation>
    <scope>NUCLEOTIDE SEQUENCE [LARGE SCALE GENOMIC DNA]</scope>
    <source>
        <strain evidence="7 8">DSM 100968</strain>
    </source>
</reference>
<dbReference type="EMBL" id="JAFBEV010000002">
    <property type="protein sequence ID" value="MBM7656915.1"/>
    <property type="molecule type" value="Genomic_DNA"/>
</dbReference>
<evidence type="ECO:0000256" key="6">
    <source>
        <dbReference type="SAM" id="Phobius"/>
    </source>
</evidence>
<dbReference type="PANTHER" id="PTHR31632">
    <property type="entry name" value="IRON TRANSPORTER FTH1"/>
    <property type="match status" value="1"/>
</dbReference>
<feature type="transmembrane region" description="Helical" evidence="6">
    <location>
        <begin position="81"/>
        <end position="99"/>
    </location>
</feature>
<evidence type="ECO:0000256" key="1">
    <source>
        <dbReference type="ARBA" id="ARBA00004141"/>
    </source>
</evidence>